<evidence type="ECO:0000313" key="1">
    <source>
        <dbReference type="EMBL" id="KAA5532165.1"/>
    </source>
</evidence>
<proteinExistence type="predicted"/>
<dbReference type="AlphaFoldDB" id="A0A5M6CFE3"/>
<keyword evidence="2" id="KW-1185">Reference proteome</keyword>
<name>A0A5M6CFE3_9BACT</name>
<dbReference type="PROSITE" id="PS51257">
    <property type="entry name" value="PROKAR_LIPOPROTEIN"/>
    <property type="match status" value="1"/>
</dbReference>
<dbReference type="RefSeq" id="WP_150033667.1">
    <property type="nucleotide sequence ID" value="NZ_VWSH01000004.1"/>
</dbReference>
<dbReference type="EMBL" id="VWSH01000004">
    <property type="protein sequence ID" value="KAA5532165.1"/>
    <property type="molecule type" value="Genomic_DNA"/>
</dbReference>
<gene>
    <name evidence="1" type="ORF">F0919_15300</name>
</gene>
<protein>
    <submittedName>
        <fullName evidence="1">Uncharacterized protein</fullName>
    </submittedName>
</protein>
<sequence length="235" mass="26620">MQRTLLYLLIITITGCGIAKPGAKYQFSDGYYSSRGIENVRKVYIYNQDSTIKVYPVTNAGKQRNVDTTRHHVLMYGQVEPHNIKKEPVFTKGSFDIDFLTIPIKYRFPSDGFVRQLNANLNGGLYLGYRKDFYILRYNVSPIGVSTRSTTHLGFSAGGYIGFGNTFISQYVTRGSVQSEYDGLVFNRGFAAIVALNRFTAGLAIGWDRLLDRNNEYWIYNNKSWVGIVLGLNLN</sequence>
<comment type="caution">
    <text evidence="1">The sequence shown here is derived from an EMBL/GenBank/DDBJ whole genome shotgun (WGS) entry which is preliminary data.</text>
</comment>
<dbReference type="Proteomes" id="UP000323632">
    <property type="component" value="Unassembled WGS sequence"/>
</dbReference>
<evidence type="ECO:0000313" key="2">
    <source>
        <dbReference type="Proteomes" id="UP000323632"/>
    </source>
</evidence>
<accession>A0A5M6CFE3</accession>
<reference evidence="1 2" key="1">
    <citation type="submission" date="2019-09" db="EMBL/GenBank/DDBJ databases">
        <title>Genome sequence and assembly of Taibaiella sp.</title>
        <authorList>
            <person name="Chhetri G."/>
        </authorList>
    </citation>
    <scope>NUCLEOTIDE SEQUENCE [LARGE SCALE GENOMIC DNA]</scope>
    <source>
        <strain evidence="1 2">KVB11</strain>
    </source>
</reference>
<organism evidence="1 2">
    <name type="scientific">Taibaiella lutea</name>
    <dbReference type="NCBI Taxonomy" id="2608001"/>
    <lineage>
        <taxon>Bacteria</taxon>
        <taxon>Pseudomonadati</taxon>
        <taxon>Bacteroidota</taxon>
        <taxon>Chitinophagia</taxon>
        <taxon>Chitinophagales</taxon>
        <taxon>Chitinophagaceae</taxon>
        <taxon>Taibaiella</taxon>
    </lineage>
</organism>